<comment type="caution">
    <text evidence="5">The sequence shown here is derived from an EMBL/GenBank/DDBJ whole genome shotgun (WGS) entry which is preliminary data.</text>
</comment>
<dbReference type="PANTHER" id="PTHR43421">
    <property type="entry name" value="METALLOPROTEASE PMBA"/>
    <property type="match status" value="1"/>
</dbReference>
<evidence type="ECO:0000259" key="4">
    <source>
        <dbReference type="Pfam" id="PF19290"/>
    </source>
</evidence>
<name>A0A437GY24_9SPHN</name>
<feature type="domain" description="Metalloprotease TldD/E central" evidence="4">
    <location>
        <begin position="126"/>
        <end position="223"/>
    </location>
</feature>
<accession>A0A437GY24</accession>
<protein>
    <submittedName>
        <fullName evidence="5">TldD/PmbA family protein</fullName>
    </submittedName>
</protein>
<evidence type="ECO:0000259" key="2">
    <source>
        <dbReference type="Pfam" id="PF01523"/>
    </source>
</evidence>
<dbReference type="SUPFAM" id="SSF111283">
    <property type="entry name" value="Putative modulator of DNA gyrase, PmbA/TldD"/>
    <property type="match status" value="1"/>
</dbReference>
<feature type="domain" description="Metalloprotease TldD/E N-terminal" evidence="2">
    <location>
        <begin position="26"/>
        <end position="90"/>
    </location>
</feature>
<dbReference type="Pfam" id="PF19289">
    <property type="entry name" value="PmbA_TldD_3rd"/>
    <property type="match status" value="1"/>
</dbReference>
<evidence type="ECO:0000313" key="5">
    <source>
        <dbReference type="EMBL" id="RVQ67559.1"/>
    </source>
</evidence>
<keyword evidence="6" id="KW-1185">Reference proteome</keyword>
<dbReference type="GO" id="GO:0005829">
    <property type="term" value="C:cytosol"/>
    <property type="evidence" value="ECO:0007669"/>
    <property type="project" value="TreeGrafter"/>
</dbReference>
<dbReference type="PANTHER" id="PTHR43421:SF1">
    <property type="entry name" value="METALLOPROTEASE PMBA"/>
    <property type="match status" value="1"/>
</dbReference>
<comment type="similarity">
    <text evidence="1">Belongs to the peptidase U62 family.</text>
</comment>
<dbReference type="InterPro" id="IPR036059">
    <property type="entry name" value="TldD/PmbA_sf"/>
</dbReference>
<dbReference type="Pfam" id="PF01523">
    <property type="entry name" value="PmbA_TldD_1st"/>
    <property type="match status" value="1"/>
</dbReference>
<dbReference type="OrthoDB" id="9803618at2"/>
<dbReference type="InterPro" id="IPR045569">
    <property type="entry name" value="Metalloprtase-TldD/E_C"/>
</dbReference>
<sequence length="447" mass="46145">MLNEGEALDRCAELMACARRLGADEADAVYVGSHSESVQVRLGSLEGVDRSESEHFGLRVFIGRRQATIGSSAIDTGSLEELASRAIAMAQVAPEDENAELAPADMLMRGPAPDLDLVSDLPGPAELRHAAEEAEDAARAVAGITNSEGASAGTGGNTIALATSHGFANSYRQSQHSVSASVVAGEGSGMERGSDWRVARHRADLIEAAKIGAKAAERAVARLHPGSMRSGAMPIVFDPQAGRSLLGHLVSAIAGPAIARGASFLQEREGQQVFDSAITIIDDPLRQRGLGSRPFDGEGLPTGPVALIDNGVLTGWMLDAASARKLGRRPTGHAVRAGGTAPSVSSSNVELLPGTQSVAELIADIGEGVLVTEMIGHGINFVTGDYSRGASGFLISNGEIAGPVAGITIAGNLADMFRTMRAANDLEIIYATNVPTLRVDGMTVAGT</sequence>
<dbReference type="GO" id="GO:0006508">
    <property type="term" value="P:proteolysis"/>
    <property type="evidence" value="ECO:0007669"/>
    <property type="project" value="InterPro"/>
</dbReference>
<evidence type="ECO:0000313" key="6">
    <source>
        <dbReference type="Proteomes" id="UP000283003"/>
    </source>
</evidence>
<dbReference type="GO" id="GO:0008237">
    <property type="term" value="F:metallopeptidase activity"/>
    <property type="evidence" value="ECO:0007669"/>
    <property type="project" value="InterPro"/>
</dbReference>
<proteinExistence type="inferred from homology"/>
<dbReference type="EMBL" id="RXOL01000002">
    <property type="protein sequence ID" value="RVQ67559.1"/>
    <property type="molecule type" value="Genomic_DNA"/>
</dbReference>
<dbReference type="Gene3D" id="3.30.2290.10">
    <property type="entry name" value="PmbA/TldD superfamily"/>
    <property type="match status" value="1"/>
</dbReference>
<dbReference type="AlphaFoldDB" id="A0A437GY24"/>
<evidence type="ECO:0000259" key="3">
    <source>
        <dbReference type="Pfam" id="PF19289"/>
    </source>
</evidence>
<dbReference type="InterPro" id="IPR002510">
    <property type="entry name" value="Metalloprtase-TldD/E_N"/>
</dbReference>
<organism evidence="5 6">
    <name type="scientific">Croceicoccus ponticola</name>
    <dbReference type="NCBI Taxonomy" id="2217664"/>
    <lineage>
        <taxon>Bacteria</taxon>
        <taxon>Pseudomonadati</taxon>
        <taxon>Pseudomonadota</taxon>
        <taxon>Alphaproteobacteria</taxon>
        <taxon>Sphingomonadales</taxon>
        <taxon>Erythrobacteraceae</taxon>
        <taxon>Croceicoccus</taxon>
    </lineage>
</organism>
<dbReference type="Pfam" id="PF19290">
    <property type="entry name" value="PmbA_TldD_2nd"/>
    <property type="match status" value="1"/>
</dbReference>
<gene>
    <name evidence="5" type="ORF">EKN06_06295</name>
</gene>
<dbReference type="InterPro" id="IPR045570">
    <property type="entry name" value="Metalloprtase-TldD/E_cen_dom"/>
</dbReference>
<dbReference type="RefSeq" id="WP_127612066.1">
    <property type="nucleotide sequence ID" value="NZ_RXOL01000002.1"/>
</dbReference>
<reference evidence="5 6" key="1">
    <citation type="submission" date="2018-12" db="EMBL/GenBank/DDBJ databases">
        <title>Croceicoccus ponticola sp. nov., a lipolytic bacterium isolated from seawater.</title>
        <authorList>
            <person name="Yoon J.-H."/>
        </authorList>
    </citation>
    <scope>NUCLEOTIDE SEQUENCE [LARGE SCALE GENOMIC DNA]</scope>
    <source>
        <strain evidence="5 6">GM-16</strain>
    </source>
</reference>
<feature type="domain" description="Metalloprotease TldD/E C-terminal" evidence="3">
    <location>
        <begin position="230"/>
        <end position="446"/>
    </location>
</feature>
<dbReference type="InterPro" id="IPR047657">
    <property type="entry name" value="PmbA"/>
</dbReference>
<evidence type="ECO:0000256" key="1">
    <source>
        <dbReference type="ARBA" id="ARBA00005836"/>
    </source>
</evidence>
<dbReference type="InterPro" id="IPR035068">
    <property type="entry name" value="TldD/PmbA_N"/>
</dbReference>
<dbReference type="Proteomes" id="UP000283003">
    <property type="component" value="Unassembled WGS sequence"/>
</dbReference>